<evidence type="ECO:0000256" key="2">
    <source>
        <dbReference type="SAM" id="SignalP"/>
    </source>
</evidence>
<feature type="signal peptide" evidence="2">
    <location>
        <begin position="1"/>
        <end position="23"/>
    </location>
</feature>
<accession>A0ABN6DW70</accession>
<organism evidence="3 4">
    <name type="scientific">Desulfuromonas versatilis</name>
    <dbReference type="NCBI Taxonomy" id="2802975"/>
    <lineage>
        <taxon>Bacteria</taxon>
        <taxon>Pseudomonadati</taxon>
        <taxon>Thermodesulfobacteriota</taxon>
        <taxon>Desulfuromonadia</taxon>
        <taxon>Desulfuromonadales</taxon>
        <taxon>Desulfuromonadaceae</taxon>
        <taxon>Desulfuromonas</taxon>
    </lineage>
</organism>
<evidence type="ECO:0000313" key="4">
    <source>
        <dbReference type="Proteomes" id="UP001319827"/>
    </source>
</evidence>
<dbReference type="EMBL" id="AP024355">
    <property type="protein sequence ID" value="BCR03401.1"/>
    <property type="molecule type" value="Genomic_DNA"/>
</dbReference>
<dbReference type="Proteomes" id="UP001319827">
    <property type="component" value="Chromosome"/>
</dbReference>
<keyword evidence="4" id="KW-1185">Reference proteome</keyword>
<evidence type="ECO:0000256" key="1">
    <source>
        <dbReference type="SAM" id="Phobius"/>
    </source>
</evidence>
<keyword evidence="1" id="KW-0812">Transmembrane</keyword>
<protein>
    <submittedName>
        <fullName evidence="3">Uncharacterized protein</fullName>
    </submittedName>
</protein>
<proteinExistence type="predicted"/>
<evidence type="ECO:0000313" key="3">
    <source>
        <dbReference type="EMBL" id="BCR03401.1"/>
    </source>
</evidence>
<feature type="chain" id="PRO_5046884502" evidence="2">
    <location>
        <begin position="24"/>
        <end position="58"/>
    </location>
</feature>
<reference evidence="3 4" key="1">
    <citation type="journal article" date="2016" name="C (Basel)">
        <title>Selective Growth of and Electricity Production by Marine Exoelectrogenic Bacteria in Self-Aggregated Hydrogel of Microbially Reduced Graphene Oxide.</title>
        <authorList>
            <person name="Yoshida N."/>
            <person name="Goto Y."/>
            <person name="Miyata Y."/>
        </authorList>
    </citation>
    <scope>NUCLEOTIDE SEQUENCE [LARGE SCALE GENOMIC DNA]</scope>
    <source>
        <strain evidence="3 4">NIT-T3</strain>
    </source>
</reference>
<keyword evidence="1" id="KW-0472">Membrane</keyword>
<name>A0ABN6DW70_9BACT</name>
<feature type="transmembrane region" description="Helical" evidence="1">
    <location>
        <begin position="33"/>
        <end position="53"/>
    </location>
</feature>
<keyword evidence="2" id="KW-0732">Signal</keyword>
<keyword evidence="1" id="KW-1133">Transmembrane helix</keyword>
<gene>
    <name evidence="3" type="ORF">DESUT3_04700</name>
</gene>
<dbReference type="RefSeq" id="WP_221250876.1">
    <property type="nucleotide sequence ID" value="NZ_AP024355.1"/>
</dbReference>
<sequence length="58" mass="6256">MRKTVLAALVGVQLLCSTTPLLAAPRLTQGPADYVLMPFLGYVSLVAAAQLIARCRRR</sequence>
<reference evidence="3 4" key="2">
    <citation type="journal article" date="2021" name="Int. J. Syst. Evol. Microbiol.">
        <title>Isolation and Polyphasic Characterization of Desulfuromonas versatilis sp. Nov., an Electrogenic Bacteria Capable of Versatile Metabolism Isolated from a Graphene Oxide-Reducing Enrichment Culture.</title>
        <authorList>
            <person name="Xie L."/>
            <person name="Yoshida N."/>
            <person name="Ishii S."/>
            <person name="Meng L."/>
        </authorList>
    </citation>
    <scope>NUCLEOTIDE SEQUENCE [LARGE SCALE GENOMIC DNA]</scope>
    <source>
        <strain evidence="3 4">NIT-T3</strain>
    </source>
</reference>